<organism evidence="5 6">
    <name type="scientific">Pseudidiomarina atlantica</name>
    <dbReference type="NCBI Taxonomy" id="1517416"/>
    <lineage>
        <taxon>Bacteria</taxon>
        <taxon>Pseudomonadati</taxon>
        <taxon>Pseudomonadota</taxon>
        <taxon>Gammaproteobacteria</taxon>
        <taxon>Alteromonadales</taxon>
        <taxon>Idiomarinaceae</taxon>
        <taxon>Pseudidiomarina</taxon>
    </lineage>
</organism>
<accession>A0A094IVV7</accession>
<dbReference type="PANTHER" id="PTHR30041">
    <property type="entry name" value="ARSENATE REDUCTASE"/>
    <property type="match status" value="1"/>
</dbReference>
<dbReference type="eggNOG" id="COG1393">
    <property type="taxonomic scope" value="Bacteria"/>
</dbReference>
<evidence type="ECO:0000256" key="1">
    <source>
        <dbReference type="ARBA" id="ARBA00007198"/>
    </source>
</evidence>
<evidence type="ECO:0000313" key="5">
    <source>
        <dbReference type="EMBL" id="KFZ29964.1"/>
    </source>
</evidence>
<sequence>MSEVHIYHNPRCSKSRQTLALLEEQGIQPSIIEYLKEPLTAADISDLLRKLGFVSARELIRSKEDAYKELNLKDVDDEAQLINAMVEHPKLIERPIVVKGDQARLGRPPEAVLEIL</sequence>
<evidence type="ECO:0000256" key="2">
    <source>
        <dbReference type="ARBA" id="ARBA00023002"/>
    </source>
</evidence>
<keyword evidence="6" id="KW-1185">Reference proteome</keyword>
<evidence type="ECO:0000256" key="3">
    <source>
        <dbReference type="PROSITE-ProRule" id="PRU01282"/>
    </source>
</evidence>
<protein>
    <recommendedName>
        <fullName evidence="4">Arsenate reductase</fullName>
        <ecNumber evidence="4">1.20.4.1</ecNumber>
    </recommendedName>
</protein>
<comment type="catalytic activity">
    <reaction evidence="4">
        <text>[glutaredoxin]-dithiol + arsenate + glutathione + H(+) = glutathionyl-S-S-[glutaredoxin] + arsenite + H2O</text>
        <dbReference type="Rhea" id="RHEA:22016"/>
        <dbReference type="Rhea" id="RHEA-COMP:10729"/>
        <dbReference type="Rhea" id="RHEA-COMP:17668"/>
        <dbReference type="ChEBI" id="CHEBI:15377"/>
        <dbReference type="ChEBI" id="CHEBI:15378"/>
        <dbReference type="ChEBI" id="CHEBI:29242"/>
        <dbReference type="ChEBI" id="CHEBI:29950"/>
        <dbReference type="ChEBI" id="CHEBI:48597"/>
        <dbReference type="ChEBI" id="CHEBI:57925"/>
        <dbReference type="ChEBI" id="CHEBI:146199"/>
        <dbReference type="EC" id="1.20.4.1"/>
    </reaction>
</comment>
<proteinExistence type="inferred from homology"/>
<dbReference type="EMBL" id="JPIN01000001">
    <property type="protein sequence ID" value="KFZ29964.1"/>
    <property type="molecule type" value="Genomic_DNA"/>
</dbReference>
<keyword evidence="2 4" id="KW-0560">Oxidoreductase</keyword>
<dbReference type="InterPro" id="IPR006660">
    <property type="entry name" value="Arsenate_reductase-like"/>
</dbReference>
<reference evidence="5 6" key="1">
    <citation type="submission" date="2014-06" db="EMBL/GenBank/DDBJ databases">
        <title>Draft genome sequence of Idiomarina sp. MCCC 1A10513.</title>
        <authorList>
            <person name="Du J."/>
            <person name="Lai Q."/>
            <person name="Shao Z."/>
        </authorList>
    </citation>
    <scope>NUCLEOTIDE SEQUENCE [LARGE SCALE GENOMIC DNA]</scope>
    <source>
        <strain evidence="5 6">MCCC 1A10513</strain>
    </source>
</reference>
<name>A0A094IVV7_9GAMM</name>
<dbReference type="Proteomes" id="UP000053718">
    <property type="component" value="Unassembled WGS sequence"/>
</dbReference>
<dbReference type="Gene3D" id="3.40.30.10">
    <property type="entry name" value="Glutaredoxin"/>
    <property type="match status" value="1"/>
</dbReference>
<dbReference type="OrthoDB" id="9790554at2"/>
<dbReference type="STRING" id="1517416.IDAT_02455"/>
<dbReference type="AlphaFoldDB" id="A0A094IVV7"/>
<dbReference type="PANTHER" id="PTHR30041:SF4">
    <property type="entry name" value="ARSENATE REDUCTASE"/>
    <property type="match status" value="1"/>
</dbReference>
<dbReference type="SUPFAM" id="SSF52833">
    <property type="entry name" value="Thioredoxin-like"/>
    <property type="match status" value="1"/>
</dbReference>
<dbReference type="RefSeq" id="WP_034729964.1">
    <property type="nucleotide sequence ID" value="NZ_JPIN01000001.1"/>
</dbReference>
<dbReference type="GO" id="GO:0008794">
    <property type="term" value="F:arsenate reductase (glutaredoxin) activity"/>
    <property type="evidence" value="ECO:0007669"/>
    <property type="project" value="UniProtKB-UniRule"/>
</dbReference>
<evidence type="ECO:0000313" key="6">
    <source>
        <dbReference type="Proteomes" id="UP000053718"/>
    </source>
</evidence>
<comment type="similarity">
    <text evidence="1 3 4">Belongs to the ArsC family.</text>
</comment>
<evidence type="ECO:0000256" key="4">
    <source>
        <dbReference type="RuleBase" id="RU362029"/>
    </source>
</evidence>
<dbReference type="EC" id="1.20.4.1" evidence="4"/>
<dbReference type="InterPro" id="IPR036249">
    <property type="entry name" value="Thioredoxin-like_sf"/>
</dbReference>
<gene>
    <name evidence="5" type="ORF">IDAT_02455</name>
</gene>
<dbReference type="PROSITE" id="PS51353">
    <property type="entry name" value="ARSC"/>
    <property type="match status" value="1"/>
</dbReference>
<dbReference type="NCBIfam" id="TIGR00014">
    <property type="entry name" value="arsC"/>
    <property type="match status" value="1"/>
</dbReference>
<dbReference type="CDD" id="cd03034">
    <property type="entry name" value="ArsC_ArsC"/>
    <property type="match status" value="1"/>
</dbReference>
<comment type="caution">
    <text evidence="5">The sequence shown here is derived from an EMBL/GenBank/DDBJ whole genome shotgun (WGS) entry which is preliminary data.</text>
</comment>
<dbReference type="Pfam" id="PF03960">
    <property type="entry name" value="ArsC"/>
    <property type="match status" value="1"/>
</dbReference>
<dbReference type="InterPro" id="IPR006659">
    <property type="entry name" value="Arsenate_reductase"/>
</dbReference>